<protein>
    <recommendedName>
        <fullName evidence="3">DUF4435 domain-containing protein</fullName>
    </recommendedName>
</protein>
<name>A0A166BZ36_METOA</name>
<dbReference type="RefSeq" id="WP_063720625.1">
    <property type="nucleotide sequence ID" value="NZ_CAJVUI010000002.1"/>
</dbReference>
<proteinExistence type="predicted"/>
<organism evidence="1 2">
    <name type="scientific">Methanobrevibacter oralis</name>
    <dbReference type="NCBI Taxonomy" id="66851"/>
    <lineage>
        <taxon>Archaea</taxon>
        <taxon>Methanobacteriati</taxon>
        <taxon>Methanobacteriota</taxon>
        <taxon>Methanomada group</taxon>
        <taxon>Methanobacteria</taxon>
        <taxon>Methanobacteriales</taxon>
        <taxon>Methanobacteriaceae</taxon>
        <taxon>Methanobrevibacter</taxon>
    </lineage>
</organism>
<evidence type="ECO:0000313" key="1">
    <source>
        <dbReference type="EMBL" id="KZX09937.1"/>
    </source>
</evidence>
<gene>
    <name evidence="1" type="ORF">MBORA_19990</name>
</gene>
<accession>A0A166BZ36</accession>
<evidence type="ECO:0008006" key="3">
    <source>
        <dbReference type="Google" id="ProtNLM"/>
    </source>
</evidence>
<dbReference type="EMBL" id="LWMU01000136">
    <property type="protein sequence ID" value="KZX09937.1"/>
    <property type="molecule type" value="Genomic_DNA"/>
</dbReference>
<dbReference type="OrthoDB" id="110226at2157"/>
<reference evidence="2" key="1">
    <citation type="journal article" date="2016" name="Genome Announc.">
        <title>Draft Genome Sequences of Methanobrevibacter curvatus DSM11111, Methanobrevibacter cuticularis DSM11139, Methanobrevibacter filiformis DSM11501, and Methanobrevibacter oralis DSM7256.</title>
        <authorList>
            <person name="Poehlein A."/>
            <person name="Seedorf H."/>
        </authorList>
    </citation>
    <scope>NUCLEOTIDE SEQUENCE [LARGE SCALE GENOMIC DNA]</scope>
    <source>
        <strain evidence="2">DSM 7256 / JCM 30027 / ZR</strain>
    </source>
</reference>
<dbReference type="AlphaFoldDB" id="A0A166BZ36"/>
<dbReference type="Proteomes" id="UP000077428">
    <property type="component" value="Unassembled WGS sequence"/>
</dbReference>
<dbReference type="STRING" id="66851.MBORA_19990"/>
<evidence type="ECO:0000313" key="2">
    <source>
        <dbReference type="Proteomes" id="UP000077428"/>
    </source>
</evidence>
<dbReference type="PATRIC" id="fig|66851.6.peg.2192"/>
<keyword evidence="2" id="KW-1185">Reference proteome</keyword>
<sequence length="184" mass="22104">MNNLFIFVEGDDDKHFVEKILTKLFLSKSINIIPICYQKKRNIEIIKHIHRIRLTKNQDYILLSDFDFQYPCITSRKNKRINEFSNENYDCLDLDKIFIVKLEIESWYISGIDNSLDQFKDFDIPDDTENISKETFDNQLKNSQFSSKLDLLIEISKFYNYKLAISRNKSLKYFLKKLDLIKYI</sequence>
<comment type="caution">
    <text evidence="1">The sequence shown here is derived from an EMBL/GenBank/DDBJ whole genome shotgun (WGS) entry which is preliminary data.</text>
</comment>